<evidence type="ECO:0000256" key="1">
    <source>
        <dbReference type="SAM" id="MobiDB-lite"/>
    </source>
</evidence>
<dbReference type="GeneID" id="112457400"/>
<dbReference type="Proteomes" id="UP000504618">
    <property type="component" value="Unplaced"/>
</dbReference>
<feature type="region of interest" description="Disordered" evidence="1">
    <location>
        <begin position="894"/>
        <end position="918"/>
    </location>
</feature>
<keyword evidence="2" id="KW-1185">Reference proteome</keyword>
<feature type="region of interest" description="Disordered" evidence="1">
    <location>
        <begin position="317"/>
        <end position="360"/>
    </location>
</feature>
<feature type="region of interest" description="Disordered" evidence="1">
    <location>
        <begin position="97"/>
        <end position="118"/>
    </location>
</feature>
<evidence type="ECO:0000313" key="2">
    <source>
        <dbReference type="Proteomes" id="UP000504618"/>
    </source>
</evidence>
<feature type="region of interest" description="Disordered" evidence="1">
    <location>
        <begin position="650"/>
        <end position="681"/>
    </location>
</feature>
<dbReference type="AlphaFoldDB" id="A0A6J1Q212"/>
<accession>A0A6J1Q212</accession>
<feature type="compositionally biased region" description="Low complexity" evidence="1">
    <location>
        <begin position="549"/>
        <end position="559"/>
    </location>
</feature>
<feature type="region of interest" description="Disordered" evidence="1">
    <location>
        <begin position="724"/>
        <end position="765"/>
    </location>
</feature>
<name>A0A6J1Q212_9HYME</name>
<feature type="compositionally biased region" description="Basic and acidic residues" evidence="1">
    <location>
        <begin position="724"/>
        <end position="740"/>
    </location>
</feature>
<feature type="compositionally biased region" description="Basic and acidic residues" evidence="1">
    <location>
        <begin position="650"/>
        <end position="659"/>
    </location>
</feature>
<feature type="compositionally biased region" description="Basic and acidic residues" evidence="1">
    <location>
        <begin position="667"/>
        <end position="679"/>
    </location>
</feature>
<feature type="region of interest" description="Disordered" evidence="1">
    <location>
        <begin position="495"/>
        <end position="593"/>
    </location>
</feature>
<evidence type="ECO:0000313" key="3">
    <source>
        <dbReference type="RefSeq" id="XP_024876189.1"/>
    </source>
</evidence>
<protein>
    <submittedName>
        <fullName evidence="3">Uncharacterized protein LOC112457400</fullName>
    </submittedName>
</protein>
<dbReference type="RefSeq" id="XP_024876189.1">
    <property type="nucleotide sequence ID" value="XM_025020421.1"/>
</dbReference>
<dbReference type="OrthoDB" id="6755972at2759"/>
<feature type="compositionally biased region" description="Acidic residues" evidence="1">
    <location>
        <begin position="899"/>
        <end position="918"/>
    </location>
</feature>
<feature type="compositionally biased region" description="Basic and acidic residues" evidence="1">
    <location>
        <begin position="336"/>
        <end position="352"/>
    </location>
</feature>
<proteinExistence type="predicted"/>
<sequence length="1191" mass="133698">MTVRISHPCRRDSPAPQGLDKNVLLVDPKSSEAPDISARGNNENVPSNAREPIVKISPPTPLKRPPKSDEVASAEEQHALFAIQNKSTIKNANSYKESLDVPSKNSITPHDGSGDGRVYSKRTCPFHRHEPAVRIFDDDIERYLTEDPRAGASPGEKLHKLPHVKDTSKYDKDKSGITSVKSKKIKRVTVPPRRELKYYPDNAIDLTASGIAEVESKDRKNDTLDKQRNFISDVHISKLEFSLGKKSTKEKKIAKGLKIVSSFPESFQPQNKVKAISDERAVDDRTREFLNYSQRCAYKALKRLTLNKNLNFKPEVWEETSERSRASTDRSIVGTDRLDVAESESPESRTRSPEYPSLREMQRRLRETWATNIGEPGVKYKPLRSDSGKSSMAPAKSLARSAFSTKFAKYETRESRSASLLDAIPRVSCFRRRNRDRCLSCMHKSLRKASETEAVPTEIEAKDDSESSSGGLSEIREELQKILYSRRKGILKYPETVEDASSKSTSPSPRMEQEDTEISIKIDPNQSSKDKTPLRSTESLLSKDRKSLKAASSSISMSSDVERSKISSSEAHTSDDETSSPLALDNDPSQYKNMAPCHLPTVLLPSMEPLRALRHRKPTTMEARIALMESVTLTKEKSDDEYYDDVKPVETAKREERPSAKMTDVPAKPEKADGEKDATSRTPRALLKVKSQQQLISPIVESARKGELKRGYSCASIEDLSKDSARRTFETARGEAEGGRGKVIPLEEIDSAKGSTSSDSAKAERRAELPLLTVAEITRFLEKANRGDTSATTTLESLANEFSSRLIKQHDADTTTTKKRARLAAKLTKLLVDSERYLNPDKFPSDLVFSAKQPPACNSRLLRRILPLDSYNLVAPLLGMPAWYPKRAVRKETAVHYETEEEEEEEQEEEEEEETEDEIPFDLIVHPPTTKDISTSGDERKVGQVRSNPYALFLRKPRRKVVTWRPLTAADLKGYDPEATLEMRARNITDRICRDFCEWLRGLGGTDSVIDEDVLGDMFEIDFTADASRTMEMSIREMPMVPNGVAAARQCHDAGELAMTRKHLIRDAKAESRPAKTMAFGTAIPRELRFVPPRNRVRERWLRCENVMTDLETMDVVWGGITDLESVRAFAKWFGERSKISLPNALKIAMTTDPAKHAVVDREAYGPEMNVEQIGGFKVRGPQSAASSFDE</sequence>
<reference evidence="3" key="1">
    <citation type="submission" date="2025-08" db="UniProtKB">
        <authorList>
            <consortium name="RefSeq"/>
        </authorList>
    </citation>
    <scope>IDENTIFICATION</scope>
    <source>
        <tissue evidence="3">Whole body</tissue>
    </source>
</reference>
<gene>
    <name evidence="3" type="primary">LOC112457400</name>
</gene>
<feature type="region of interest" description="Disordered" evidence="1">
    <location>
        <begin position="1"/>
        <end position="73"/>
    </location>
</feature>
<feature type="region of interest" description="Disordered" evidence="1">
    <location>
        <begin position="447"/>
        <end position="473"/>
    </location>
</feature>
<organism evidence="2 3">
    <name type="scientific">Temnothorax curvispinosus</name>
    <dbReference type="NCBI Taxonomy" id="300111"/>
    <lineage>
        <taxon>Eukaryota</taxon>
        <taxon>Metazoa</taxon>
        <taxon>Ecdysozoa</taxon>
        <taxon>Arthropoda</taxon>
        <taxon>Hexapoda</taxon>
        <taxon>Insecta</taxon>
        <taxon>Pterygota</taxon>
        <taxon>Neoptera</taxon>
        <taxon>Endopterygota</taxon>
        <taxon>Hymenoptera</taxon>
        <taxon>Apocrita</taxon>
        <taxon>Aculeata</taxon>
        <taxon>Formicoidea</taxon>
        <taxon>Formicidae</taxon>
        <taxon>Myrmicinae</taxon>
        <taxon>Temnothorax</taxon>
    </lineage>
</organism>